<reference evidence="1 2" key="1">
    <citation type="journal article" date="2018" name="Cell">
        <title>The Chara Genome: Secondary Complexity and Implications for Plant Terrestrialization.</title>
        <authorList>
            <person name="Nishiyama T."/>
            <person name="Sakayama H."/>
            <person name="Vries J.D."/>
            <person name="Buschmann H."/>
            <person name="Saint-Marcoux D."/>
            <person name="Ullrich K.K."/>
            <person name="Haas F.B."/>
            <person name="Vanderstraeten L."/>
            <person name="Becker D."/>
            <person name="Lang D."/>
            <person name="Vosolsobe S."/>
            <person name="Rombauts S."/>
            <person name="Wilhelmsson P.K.I."/>
            <person name="Janitza P."/>
            <person name="Kern R."/>
            <person name="Heyl A."/>
            <person name="Rumpler F."/>
            <person name="Villalobos L.I.A.C."/>
            <person name="Clay J.M."/>
            <person name="Skokan R."/>
            <person name="Toyoda A."/>
            <person name="Suzuki Y."/>
            <person name="Kagoshima H."/>
            <person name="Schijlen E."/>
            <person name="Tajeshwar N."/>
            <person name="Catarino B."/>
            <person name="Hetherington A.J."/>
            <person name="Saltykova A."/>
            <person name="Bonnot C."/>
            <person name="Breuninger H."/>
            <person name="Symeonidi A."/>
            <person name="Radhakrishnan G.V."/>
            <person name="Van Nieuwerburgh F."/>
            <person name="Deforce D."/>
            <person name="Chang C."/>
            <person name="Karol K.G."/>
            <person name="Hedrich R."/>
            <person name="Ulvskov P."/>
            <person name="Glockner G."/>
            <person name="Delwiche C.F."/>
            <person name="Petrasek J."/>
            <person name="Van de Peer Y."/>
            <person name="Friml J."/>
            <person name="Beilby M."/>
            <person name="Dolan L."/>
            <person name="Kohara Y."/>
            <person name="Sugano S."/>
            <person name="Fujiyama A."/>
            <person name="Delaux P.-M."/>
            <person name="Quint M."/>
            <person name="TheiBen G."/>
            <person name="Hagemann M."/>
            <person name="Harholt J."/>
            <person name="Dunand C."/>
            <person name="Zachgo S."/>
            <person name="Langdale J."/>
            <person name="Maumus F."/>
            <person name="Straeten D.V.D."/>
            <person name="Gould S.B."/>
            <person name="Rensing S.A."/>
        </authorList>
    </citation>
    <scope>NUCLEOTIDE SEQUENCE [LARGE SCALE GENOMIC DNA]</scope>
    <source>
        <strain evidence="1 2">S276</strain>
    </source>
</reference>
<comment type="caution">
    <text evidence="1">The sequence shown here is derived from an EMBL/GenBank/DDBJ whole genome shotgun (WGS) entry which is preliminary data.</text>
</comment>
<dbReference type="EMBL" id="BFEA01000584">
    <property type="protein sequence ID" value="GBG86881.1"/>
    <property type="molecule type" value="Genomic_DNA"/>
</dbReference>
<sequence>MVITVVRGAVNGTVHSQWLWFSAQRLVLSVSFSGSGWDIFGRYFTCCCFLSPLAVDGGLDPYFACPVKRYLSSHDF</sequence>
<protein>
    <submittedName>
        <fullName evidence="1">Uncharacterized protein</fullName>
    </submittedName>
</protein>
<proteinExistence type="predicted"/>
<dbReference type="AlphaFoldDB" id="A0A388LX99"/>
<gene>
    <name evidence="1" type="ORF">CBR_g42165</name>
</gene>
<organism evidence="1 2">
    <name type="scientific">Chara braunii</name>
    <name type="common">Braun's stonewort</name>
    <dbReference type="NCBI Taxonomy" id="69332"/>
    <lineage>
        <taxon>Eukaryota</taxon>
        <taxon>Viridiplantae</taxon>
        <taxon>Streptophyta</taxon>
        <taxon>Charophyceae</taxon>
        <taxon>Charales</taxon>
        <taxon>Characeae</taxon>
        <taxon>Chara</taxon>
    </lineage>
</organism>
<keyword evidence="2" id="KW-1185">Reference proteome</keyword>
<dbReference type="Proteomes" id="UP000265515">
    <property type="component" value="Unassembled WGS sequence"/>
</dbReference>
<name>A0A388LX99_CHABU</name>
<evidence type="ECO:0000313" key="1">
    <source>
        <dbReference type="EMBL" id="GBG86881.1"/>
    </source>
</evidence>
<evidence type="ECO:0000313" key="2">
    <source>
        <dbReference type="Proteomes" id="UP000265515"/>
    </source>
</evidence>
<accession>A0A388LX99</accession>
<dbReference type="Gramene" id="GBG86881">
    <property type="protein sequence ID" value="GBG86881"/>
    <property type="gene ID" value="CBR_g42165"/>
</dbReference>